<accession>A0AAV7LPI1</accession>
<dbReference type="AlphaFoldDB" id="A0AAV7LPI1"/>
<feature type="region of interest" description="Disordered" evidence="1">
    <location>
        <begin position="1"/>
        <end position="55"/>
    </location>
</feature>
<evidence type="ECO:0000256" key="1">
    <source>
        <dbReference type="SAM" id="MobiDB-lite"/>
    </source>
</evidence>
<proteinExistence type="predicted"/>
<sequence length="107" mass="11329">MACHRQGRADPEGLRQAEHPLSEKVGGPETLGTEDGGGPAGNGLPMRKGYPSNPDPLMARILAGAYLELDGRLRASRQPQGGEYSAHHYNLRMVGWYPGGGCVCGCP</sequence>
<dbReference type="Proteomes" id="UP001066276">
    <property type="component" value="Chromosome 11"/>
</dbReference>
<organism evidence="2 3">
    <name type="scientific">Pleurodeles waltl</name>
    <name type="common">Iberian ribbed newt</name>
    <dbReference type="NCBI Taxonomy" id="8319"/>
    <lineage>
        <taxon>Eukaryota</taxon>
        <taxon>Metazoa</taxon>
        <taxon>Chordata</taxon>
        <taxon>Craniata</taxon>
        <taxon>Vertebrata</taxon>
        <taxon>Euteleostomi</taxon>
        <taxon>Amphibia</taxon>
        <taxon>Batrachia</taxon>
        <taxon>Caudata</taxon>
        <taxon>Salamandroidea</taxon>
        <taxon>Salamandridae</taxon>
        <taxon>Pleurodelinae</taxon>
        <taxon>Pleurodeles</taxon>
    </lineage>
</organism>
<dbReference type="EMBL" id="JANPWB010000015">
    <property type="protein sequence ID" value="KAJ1093481.1"/>
    <property type="molecule type" value="Genomic_DNA"/>
</dbReference>
<keyword evidence="3" id="KW-1185">Reference proteome</keyword>
<evidence type="ECO:0000313" key="3">
    <source>
        <dbReference type="Proteomes" id="UP001066276"/>
    </source>
</evidence>
<gene>
    <name evidence="2" type="ORF">NDU88_006581</name>
</gene>
<feature type="compositionally biased region" description="Basic and acidic residues" evidence="1">
    <location>
        <begin position="7"/>
        <end position="22"/>
    </location>
</feature>
<name>A0AAV7LPI1_PLEWA</name>
<evidence type="ECO:0000313" key="2">
    <source>
        <dbReference type="EMBL" id="KAJ1093481.1"/>
    </source>
</evidence>
<reference evidence="2" key="1">
    <citation type="journal article" date="2022" name="bioRxiv">
        <title>Sequencing and chromosome-scale assembly of the giantPleurodeles waltlgenome.</title>
        <authorList>
            <person name="Brown T."/>
            <person name="Elewa A."/>
            <person name="Iarovenko S."/>
            <person name="Subramanian E."/>
            <person name="Araus A.J."/>
            <person name="Petzold A."/>
            <person name="Susuki M."/>
            <person name="Suzuki K.-i.T."/>
            <person name="Hayashi T."/>
            <person name="Toyoda A."/>
            <person name="Oliveira C."/>
            <person name="Osipova E."/>
            <person name="Leigh N.D."/>
            <person name="Simon A."/>
            <person name="Yun M.H."/>
        </authorList>
    </citation>
    <scope>NUCLEOTIDE SEQUENCE</scope>
    <source>
        <strain evidence="2">20211129_DDA</strain>
        <tissue evidence="2">Liver</tissue>
    </source>
</reference>
<comment type="caution">
    <text evidence="2">The sequence shown here is derived from an EMBL/GenBank/DDBJ whole genome shotgun (WGS) entry which is preliminary data.</text>
</comment>
<protein>
    <submittedName>
        <fullName evidence="2">Uncharacterized protein</fullName>
    </submittedName>
</protein>